<evidence type="ECO:0000259" key="1">
    <source>
        <dbReference type="Pfam" id="PF12690"/>
    </source>
</evidence>
<feature type="domain" description="Intracellular proteinase inhibitor BsuPI" evidence="1">
    <location>
        <begin position="7"/>
        <end position="42"/>
    </location>
</feature>
<dbReference type="EMBL" id="AP021906">
    <property type="protein sequence ID" value="BBP88430.1"/>
    <property type="molecule type" value="Genomic_DNA"/>
</dbReference>
<reference evidence="2 3" key="1">
    <citation type="submission" date="2019-12" db="EMBL/GenBank/DDBJ databases">
        <title>Full genome sequence of a Bacillus safensis strain isolated from commercially available natto in Indonesia.</title>
        <authorList>
            <person name="Yoshida M."/>
            <person name="Uomi M."/>
            <person name="Waturangi D."/>
            <person name="Ekaputri J.J."/>
            <person name="Setiamarga D.H.E."/>
        </authorList>
    </citation>
    <scope>NUCLEOTIDE SEQUENCE [LARGE SCALE GENOMIC DNA]</scope>
    <source>
        <strain evidence="2 3">IDN1</strain>
    </source>
</reference>
<dbReference type="AlphaFoldDB" id="A0A5S9M4A6"/>
<accession>A0A5S9M4A6</accession>
<evidence type="ECO:0000313" key="2">
    <source>
        <dbReference type="EMBL" id="BBP88430.1"/>
    </source>
</evidence>
<protein>
    <recommendedName>
        <fullName evidence="1">Intracellular proteinase inhibitor BsuPI domain-containing protein</fullName>
    </recommendedName>
</protein>
<evidence type="ECO:0000313" key="3">
    <source>
        <dbReference type="Proteomes" id="UP000464658"/>
    </source>
</evidence>
<dbReference type="InterPro" id="IPR020481">
    <property type="entry name" value="Intracell_prot_inh_BsuPI"/>
</dbReference>
<name>A0A5S9M4A6_BACIA</name>
<proteinExistence type="predicted"/>
<dbReference type="InterPro" id="IPR038144">
    <property type="entry name" value="IPI"/>
</dbReference>
<organism evidence="2 3">
    <name type="scientific">Bacillus safensis</name>
    <dbReference type="NCBI Taxonomy" id="561879"/>
    <lineage>
        <taxon>Bacteria</taxon>
        <taxon>Bacillati</taxon>
        <taxon>Bacillota</taxon>
        <taxon>Bacilli</taxon>
        <taxon>Bacillales</taxon>
        <taxon>Bacillaceae</taxon>
        <taxon>Bacillus</taxon>
    </lineage>
</organism>
<dbReference type="Pfam" id="PF12690">
    <property type="entry name" value="BsuPI"/>
    <property type="match status" value="1"/>
</dbReference>
<dbReference type="Gene3D" id="2.60.40.2360">
    <property type="entry name" value="Intracellular proteinase inhibitor BsuPI"/>
    <property type="match status" value="1"/>
</dbReference>
<dbReference type="Proteomes" id="UP000464658">
    <property type="component" value="Chromosome"/>
</dbReference>
<gene>
    <name evidence="2" type="ORF">BsIDN1_20480</name>
</gene>
<sequence length="45" mass="5140">MGKKTVELTVDPVQKGSSVQFNMSLKNESDRDFEFTFNTSQKIRA</sequence>